<dbReference type="PATRIC" id="fig|1126833.4.peg.1229"/>
<dbReference type="GO" id="GO:0006352">
    <property type="term" value="P:DNA-templated transcription initiation"/>
    <property type="evidence" value="ECO:0007669"/>
    <property type="project" value="InterPro"/>
</dbReference>
<accession>A0A0D5NGC2</accession>
<dbReference type="PANTHER" id="PTHR34294:SF1">
    <property type="entry name" value="TRANSCRIPTIONAL REGULATOR LSRR"/>
    <property type="match status" value="1"/>
</dbReference>
<dbReference type="GO" id="GO:0030246">
    <property type="term" value="F:carbohydrate binding"/>
    <property type="evidence" value="ECO:0007669"/>
    <property type="project" value="InterPro"/>
</dbReference>
<keyword evidence="7" id="KW-1185">Reference proteome</keyword>
<dbReference type="STRING" id="1126833.VN24_05675"/>
<dbReference type="InterPro" id="IPR037171">
    <property type="entry name" value="NagB/RpiA_transferase-like"/>
</dbReference>
<keyword evidence="2" id="KW-0805">Transcription regulation</keyword>
<dbReference type="Gene3D" id="3.40.50.1360">
    <property type="match status" value="1"/>
</dbReference>
<name>A0A0D5NGC2_9BACL</name>
<dbReference type="InterPro" id="IPR007324">
    <property type="entry name" value="Sugar-bd_dom_put"/>
</dbReference>
<evidence type="ECO:0000256" key="3">
    <source>
        <dbReference type="ARBA" id="ARBA00023125"/>
    </source>
</evidence>
<protein>
    <submittedName>
        <fullName evidence="6">MarR family transcriptional regulator</fullName>
    </submittedName>
</protein>
<dbReference type="SUPFAM" id="SSF88659">
    <property type="entry name" value="Sigma3 and sigma4 domains of RNA polymerase sigma factors"/>
    <property type="match status" value="1"/>
</dbReference>
<evidence type="ECO:0000259" key="5">
    <source>
        <dbReference type="Pfam" id="PF04198"/>
    </source>
</evidence>
<reference evidence="6 7" key="1">
    <citation type="journal article" date="2015" name="J. Biotechnol.">
        <title>Complete genome sequence of Paenibacillus beijingensis 7188(T) (=DSM 24997(T)), a novel rhizobacterium from jujube garden soil.</title>
        <authorList>
            <person name="Kwak Y."/>
            <person name="Shin J.H."/>
        </authorList>
    </citation>
    <scope>NUCLEOTIDE SEQUENCE [LARGE SCALE GENOMIC DNA]</scope>
    <source>
        <strain evidence="6 7">DSM 24997</strain>
    </source>
</reference>
<organism evidence="6 7">
    <name type="scientific">Paenibacillus beijingensis</name>
    <dbReference type="NCBI Taxonomy" id="1126833"/>
    <lineage>
        <taxon>Bacteria</taxon>
        <taxon>Bacillati</taxon>
        <taxon>Bacillota</taxon>
        <taxon>Bacilli</taxon>
        <taxon>Bacillales</taxon>
        <taxon>Paenibacillaceae</taxon>
        <taxon>Paenibacillus</taxon>
    </lineage>
</organism>
<dbReference type="KEGG" id="pbj:VN24_05675"/>
<evidence type="ECO:0000313" key="7">
    <source>
        <dbReference type="Proteomes" id="UP000032633"/>
    </source>
</evidence>
<evidence type="ECO:0000256" key="1">
    <source>
        <dbReference type="ARBA" id="ARBA00010466"/>
    </source>
</evidence>
<dbReference type="Gene3D" id="1.10.10.60">
    <property type="entry name" value="Homeodomain-like"/>
    <property type="match status" value="1"/>
</dbReference>
<evidence type="ECO:0000256" key="4">
    <source>
        <dbReference type="ARBA" id="ARBA00023163"/>
    </source>
</evidence>
<dbReference type="SUPFAM" id="SSF100950">
    <property type="entry name" value="NagB/RpiA/CoA transferase-like"/>
    <property type="match status" value="1"/>
</dbReference>
<gene>
    <name evidence="6" type="ORF">VN24_05675</name>
</gene>
<feature type="domain" description="Sugar-binding" evidence="5">
    <location>
        <begin position="62"/>
        <end position="316"/>
    </location>
</feature>
<keyword evidence="3" id="KW-0238">DNA-binding</keyword>
<dbReference type="GO" id="GO:0003700">
    <property type="term" value="F:DNA-binding transcription factor activity"/>
    <property type="evidence" value="ECO:0007669"/>
    <property type="project" value="InterPro"/>
</dbReference>
<comment type="similarity">
    <text evidence="1">Belongs to the SorC transcriptional regulatory family.</text>
</comment>
<dbReference type="PANTHER" id="PTHR34294">
    <property type="entry name" value="TRANSCRIPTIONAL REGULATOR-RELATED"/>
    <property type="match status" value="1"/>
</dbReference>
<evidence type="ECO:0000313" key="6">
    <source>
        <dbReference type="EMBL" id="AJY74160.1"/>
    </source>
</evidence>
<dbReference type="AlphaFoldDB" id="A0A0D5NGC2"/>
<reference evidence="7" key="2">
    <citation type="submission" date="2015-03" db="EMBL/GenBank/DDBJ databases">
        <title>Genome sequence of Paenibacillus beijingensis strain DSM 24997T.</title>
        <authorList>
            <person name="Kwak Y."/>
            <person name="Shin J.-H."/>
        </authorList>
    </citation>
    <scope>NUCLEOTIDE SEQUENCE [LARGE SCALE GENOMIC DNA]</scope>
    <source>
        <strain evidence="7">DSM 24997</strain>
    </source>
</reference>
<dbReference type="HOGENOM" id="CLU_054506_1_1_9"/>
<evidence type="ECO:0000256" key="2">
    <source>
        <dbReference type="ARBA" id="ARBA00023015"/>
    </source>
</evidence>
<dbReference type="Proteomes" id="UP000032633">
    <property type="component" value="Chromosome"/>
</dbReference>
<dbReference type="InterPro" id="IPR051054">
    <property type="entry name" value="SorC_transcr_regulators"/>
</dbReference>
<dbReference type="OrthoDB" id="58802at2"/>
<dbReference type="Pfam" id="PF04198">
    <property type="entry name" value="Sugar-bind"/>
    <property type="match status" value="1"/>
</dbReference>
<dbReference type="GO" id="GO:0003677">
    <property type="term" value="F:DNA binding"/>
    <property type="evidence" value="ECO:0007669"/>
    <property type="project" value="UniProtKB-KW"/>
</dbReference>
<keyword evidence="4" id="KW-0804">Transcription</keyword>
<dbReference type="InterPro" id="IPR013324">
    <property type="entry name" value="RNA_pol_sigma_r3/r4-like"/>
</dbReference>
<sequence length="324" mass="35995">MKEMTETEKTRLLVKVSTLYYIDGLNQQEISERFGISRAQISRMLSAAREEGIVQITIKDQYAEEHQYEKALAEAFGIHDVIVVHIPNADQQLIDLQLARSTAALLENVLKDQDIVAVMAGRTIASIGNEIQYFKRKNMQFVPMIGGWGAEGTSWHSNSNSRLFGEKLKSKYWLLNAPALVTSQQARNVILEEAEISEVLSLAQQANVAIIGLGQVSEQSTIVNAGFLTGEDIKEVRKLGAVANICTSFLDEKGETVVYGAESKMIGLTAREMRRIPNIIASASGEDKVPAITAALRGRWVDILVIDMETAKKVLEWHRFHPVQ</sequence>
<proteinExistence type="inferred from homology"/>
<dbReference type="EMBL" id="CP011058">
    <property type="protein sequence ID" value="AJY74160.1"/>
    <property type="molecule type" value="Genomic_DNA"/>
</dbReference>